<dbReference type="PANTHER" id="PTHR33307:SF6">
    <property type="entry name" value="ALPHA-RHAMNOSIDASE (EUROFUNG)-RELATED"/>
    <property type="match status" value="1"/>
</dbReference>
<evidence type="ECO:0000256" key="2">
    <source>
        <dbReference type="ARBA" id="ARBA00012652"/>
    </source>
</evidence>
<dbReference type="Pfam" id="PF05592">
    <property type="entry name" value="Bac_rhamnosid"/>
    <property type="match status" value="1"/>
</dbReference>
<evidence type="ECO:0000259" key="5">
    <source>
        <dbReference type="Pfam" id="PF08531"/>
    </source>
</evidence>
<reference evidence="8 9" key="1">
    <citation type="journal article" date="2019" name="Int. J. Syst. Evol. Microbiol.">
        <title>The Global Catalogue of Microorganisms (GCM) 10K type strain sequencing project: providing services to taxonomists for standard genome sequencing and annotation.</title>
        <authorList>
            <consortium name="The Broad Institute Genomics Platform"/>
            <consortium name="The Broad Institute Genome Sequencing Center for Infectious Disease"/>
            <person name="Wu L."/>
            <person name="Ma J."/>
        </authorList>
    </citation>
    <scope>NUCLEOTIDE SEQUENCE [LARGE SCALE GENOMIC DNA]</scope>
    <source>
        <strain evidence="8 9">JCM 15921</strain>
    </source>
</reference>
<dbReference type="PANTHER" id="PTHR33307">
    <property type="entry name" value="ALPHA-RHAMNOSIDASE (EUROFUNG)"/>
    <property type="match status" value="1"/>
</dbReference>
<feature type="domain" description="Alpha-L-rhamnosidase six-hairpin glycosidase" evidence="6">
    <location>
        <begin position="324"/>
        <end position="680"/>
    </location>
</feature>
<dbReference type="Proteomes" id="UP001500102">
    <property type="component" value="Unassembled WGS sequence"/>
</dbReference>
<protein>
    <recommendedName>
        <fullName evidence="2">alpha-L-rhamnosidase</fullName>
        <ecNumber evidence="2">3.2.1.40</ecNumber>
    </recommendedName>
</protein>
<gene>
    <name evidence="8" type="ORF">GCM10009825_37010</name>
</gene>
<dbReference type="InterPro" id="IPR035398">
    <property type="entry name" value="Bac_rhamnosid_C"/>
</dbReference>
<evidence type="ECO:0000259" key="6">
    <source>
        <dbReference type="Pfam" id="PF17389"/>
    </source>
</evidence>
<dbReference type="InterPro" id="IPR016007">
    <property type="entry name" value="Alpha_rhamnosid"/>
</dbReference>
<dbReference type="Gene3D" id="1.50.10.10">
    <property type="match status" value="1"/>
</dbReference>
<dbReference type="InterPro" id="IPR013737">
    <property type="entry name" value="Bac_rhamnosid_N"/>
</dbReference>
<evidence type="ECO:0000259" key="4">
    <source>
        <dbReference type="Pfam" id="PF05592"/>
    </source>
</evidence>
<comment type="catalytic activity">
    <reaction evidence="1">
        <text>Hydrolysis of terminal non-reducing alpha-L-rhamnose residues in alpha-L-rhamnosides.</text>
        <dbReference type="EC" id="3.2.1.40"/>
    </reaction>
</comment>
<sequence length="765" mass="82510">MTPAPWSATMIAADQDFDGAPLLRKEFRLDEGHGPVVTAQLRATAFGIYEAQINGVPVGDDVLSPGWSSYEWRLRYRSYDVTALVEPDTVIGVALGNGWYRGRLAWHGKSGLYGDELGFFGQLDIEFADGHVQTIASDPSWQSGPSATTANDLYDGQAIDARREPEGWARPGFDTGAAAPAGARSGTWVGVHELEFDADRLADPVGPPVVRNEVLKPVEIFTSPGGKTLVDFGQNLVGWLRFTVQGEAGTTITVRHAEVLEDGELGTRPLRSAAATDTFILSGGQDFFEPSRTFHGFRYAEVTGWPGELTAASLEAVAVHSALERTGRFECSNPLVNQLHHNIVWGLKGNFLDLPTDCPQRDERLGWTGDIAVFAPTAAFLYDVKGFLQDWLLDLAAEQKAAGGLVPITVPDALKYCPQPPEFPAPESSAIWSDASVWVPWALWEAYGDDTVLKDQYGSMASHTRRVEGLLSPAGLWDEGFQFGDWLDPDAAPDQPWAAKADTGVVATACLYRTASITAATAALLGHDADAATFGRLAERVKAAFNTHYVAADGTIRSDCTTVYALAIAFDVLQTSQQRDFAGTRLAELVRNNQYRISTGFAGTPFITGALADTGHIEEAYGLLLEQECPSWLYPVTMGATTVWERWDSMLPDGTINPGEMTSFNHYALGAIADWLHKYVGGIRPLAPGYSKVLIAPVPGSGIDWAKTSLRSPHGTIAVEWRTSADGALELDAMIPDGVEAEIRLPGQDSRTVGAGAHRLTSAAV</sequence>
<dbReference type="EMBL" id="BAAAQB010000041">
    <property type="protein sequence ID" value="GAA2144951.1"/>
    <property type="molecule type" value="Genomic_DNA"/>
</dbReference>
<evidence type="ECO:0000313" key="9">
    <source>
        <dbReference type="Proteomes" id="UP001500102"/>
    </source>
</evidence>
<dbReference type="SUPFAM" id="SSF48208">
    <property type="entry name" value="Six-hairpin glycosidases"/>
    <property type="match status" value="1"/>
</dbReference>
<dbReference type="Gene3D" id="2.60.120.260">
    <property type="entry name" value="Galactose-binding domain-like"/>
    <property type="match status" value="2"/>
</dbReference>
<dbReference type="Gene3D" id="2.60.420.10">
    <property type="entry name" value="Maltose phosphorylase, domain 3"/>
    <property type="match status" value="1"/>
</dbReference>
<dbReference type="Pfam" id="PF08531">
    <property type="entry name" value="Bac_rhamnosid_N"/>
    <property type="match status" value="1"/>
</dbReference>
<keyword evidence="3 8" id="KW-0378">Hydrolase</keyword>
<dbReference type="InterPro" id="IPR008928">
    <property type="entry name" value="6-hairpin_glycosidase_sf"/>
</dbReference>
<accession>A0ABN2ZNE6</accession>
<dbReference type="GO" id="GO:0016787">
    <property type="term" value="F:hydrolase activity"/>
    <property type="evidence" value="ECO:0007669"/>
    <property type="project" value="UniProtKB-KW"/>
</dbReference>
<feature type="domain" description="Alpha-L-rhamnosidase concanavalin-like" evidence="4">
    <location>
        <begin position="224"/>
        <end position="320"/>
    </location>
</feature>
<dbReference type="EC" id="3.2.1.40" evidence="2"/>
<evidence type="ECO:0000256" key="3">
    <source>
        <dbReference type="ARBA" id="ARBA00022801"/>
    </source>
</evidence>
<dbReference type="Pfam" id="PF17389">
    <property type="entry name" value="Bac_rhamnosid6H"/>
    <property type="match status" value="1"/>
</dbReference>
<dbReference type="Pfam" id="PF17390">
    <property type="entry name" value="Bac_rhamnosid_C"/>
    <property type="match status" value="1"/>
</dbReference>
<proteinExistence type="predicted"/>
<dbReference type="InterPro" id="IPR035396">
    <property type="entry name" value="Bac_rhamnosid6H"/>
</dbReference>
<name>A0ABN2ZNE6_9MICC</name>
<comment type="caution">
    <text evidence="8">The sequence shown here is derived from an EMBL/GenBank/DDBJ whole genome shotgun (WGS) entry which is preliminary data.</text>
</comment>
<dbReference type="PIRSF" id="PIRSF010631">
    <property type="entry name" value="A-rhamnsds"/>
    <property type="match status" value="1"/>
</dbReference>
<dbReference type="InterPro" id="IPR008902">
    <property type="entry name" value="Rhamnosid_concanavalin"/>
</dbReference>
<keyword evidence="9" id="KW-1185">Reference proteome</keyword>
<feature type="domain" description="Alpha-L-rhamnosidase C-terminal" evidence="7">
    <location>
        <begin position="682"/>
        <end position="753"/>
    </location>
</feature>
<dbReference type="InterPro" id="IPR012341">
    <property type="entry name" value="6hp_glycosidase-like_sf"/>
</dbReference>
<evidence type="ECO:0000259" key="7">
    <source>
        <dbReference type="Pfam" id="PF17390"/>
    </source>
</evidence>
<evidence type="ECO:0000313" key="8">
    <source>
        <dbReference type="EMBL" id="GAA2144951.1"/>
    </source>
</evidence>
<organism evidence="8 9">
    <name type="scientific">Arthrobacter humicola</name>
    <dbReference type="NCBI Taxonomy" id="409291"/>
    <lineage>
        <taxon>Bacteria</taxon>
        <taxon>Bacillati</taxon>
        <taxon>Actinomycetota</taxon>
        <taxon>Actinomycetes</taxon>
        <taxon>Micrococcales</taxon>
        <taxon>Micrococcaceae</taxon>
        <taxon>Arthrobacter</taxon>
    </lineage>
</organism>
<feature type="domain" description="Bacterial alpha-L-rhamnosidase N-terminal" evidence="5">
    <location>
        <begin position="36"/>
        <end position="211"/>
    </location>
</feature>
<dbReference type="RefSeq" id="WP_344367836.1">
    <property type="nucleotide sequence ID" value="NZ_BAAAQB010000041.1"/>
</dbReference>
<evidence type="ECO:0000256" key="1">
    <source>
        <dbReference type="ARBA" id="ARBA00001445"/>
    </source>
</evidence>